<evidence type="ECO:0000256" key="7">
    <source>
        <dbReference type="ARBA" id="ARBA00022967"/>
    </source>
</evidence>
<keyword evidence="5" id="KW-0067">ATP-binding</keyword>
<comment type="caution">
    <text evidence="11">The sequence shown here is derived from an EMBL/GenBank/DDBJ whole genome shotgun (WGS) entry which is preliminary data.</text>
</comment>
<feature type="domain" description="P-type ATPase A" evidence="10">
    <location>
        <begin position="35"/>
        <end position="80"/>
    </location>
</feature>
<dbReference type="OrthoDB" id="7360059at2759"/>
<dbReference type="InterPro" id="IPR006544">
    <property type="entry name" value="P-type_TPase_V"/>
</dbReference>
<evidence type="ECO:0000256" key="4">
    <source>
        <dbReference type="ARBA" id="ARBA00022741"/>
    </source>
</evidence>
<dbReference type="PANTHER" id="PTHR45630:SF8">
    <property type="entry name" value="CATION-TRANSPORTING ATPASE"/>
    <property type="match status" value="1"/>
</dbReference>
<evidence type="ECO:0000256" key="8">
    <source>
        <dbReference type="ARBA" id="ARBA00049360"/>
    </source>
</evidence>
<dbReference type="GO" id="GO:0006874">
    <property type="term" value="P:intracellular calcium ion homeostasis"/>
    <property type="evidence" value="ECO:0007669"/>
    <property type="project" value="TreeGrafter"/>
</dbReference>
<dbReference type="InterPro" id="IPR059000">
    <property type="entry name" value="ATPase_P-type_domA"/>
</dbReference>
<dbReference type="GO" id="GO:0005524">
    <property type="term" value="F:ATP binding"/>
    <property type="evidence" value="ECO:0007669"/>
    <property type="project" value="UniProtKB-KW"/>
</dbReference>
<feature type="transmembrane region" description="Helical" evidence="9">
    <location>
        <begin position="52"/>
        <end position="75"/>
    </location>
</feature>
<keyword evidence="9" id="KW-0812">Transmembrane</keyword>
<feature type="transmembrane region" description="Helical" evidence="9">
    <location>
        <begin position="87"/>
        <end position="107"/>
    </location>
</feature>
<sequence length="115" mass="12696">MTNEFSTFFQQSENLKSMVDISNTNSVLVLRSPGAQSPVEEDAKNVVPGDVIVIPSTGCIMACDAVLILGTAIVNESMLTEIVKFNFTVWGKVGYLITSILLVQYMLREQFLFVK</sequence>
<protein>
    <submittedName>
        <fullName evidence="11">Putative cation-transporting ATPase</fullName>
    </submittedName>
</protein>
<accession>A0A5N5T9L4</accession>
<dbReference type="SUPFAM" id="SSF81653">
    <property type="entry name" value="Calcium ATPase, transduction domain A"/>
    <property type="match status" value="1"/>
</dbReference>
<dbReference type="GO" id="GO:0140358">
    <property type="term" value="F:P-type transmembrane transporter activity"/>
    <property type="evidence" value="ECO:0007669"/>
    <property type="project" value="InterPro"/>
</dbReference>
<evidence type="ECO:0000313" key="12">
    <source>
        <dbReference type="Proteomes" id="UP000326759"/>
    </source>
</evidence>
<dbReference type="Proteomes" id="UP000326759">
    <property type="component" value="Unassembled WGS sequence"/>
</dbReference>
<dbReference type="Gene3D" id="2.70.150.10">
    <property type="entry name" value="Calcium-transporting ATPase, cytoplasmic transduction domain A"/>
    <property type="match status" value="1"/>
</dbReference>
<keyword evidence="9" id="KW-0472">Membrane</keyword>
<keyword evidence="3" id="KW-0479">Metal-binding</keyword>
<dbReference type="GO" id="GO:0016020">
    <property type="term" value="C:membrane"/>
    <property type="evidence" value="ECO:0007669"/>
    <property type="project" value="UniProtKB-SubCell"/>
</dbReference>
<evidence type="ECO:0000313" key="11">
    <source>
        <dbReference type="EMBL" id="KAB7501690.1"/>
    </source>
</evidence>
<name>A0A5N5T9L4_9CRUS</name>
<keyword evidence="6" id="KW-0460">Magnesium</keyword>
<dbReference type="GO" id="GO:0046872">
    <property type="term" value="F:metal ion binding"/>
    <property type="evidence" value="ECO:0007669"/>
    <property type="project" value="UniProtKB-KW"/>
</dbReference>
<keyword evidence="4" id="KW-0547">Nucleotide-binding</keyword>
<evidence type="ECO:0000256" key="1">
    <source>
        <dbReference type="ARBA" id="ARBA00004141"/>
    </source>
</evidence>
<evidence type="ECO:0000256" key="9">
    <source>
        <dbReference type="SAM" id="Phobius"/>
    </source>
</evidence>
<gene>
    <name evidence="11" type="ORF">Anas_10608</name>
</gene>
<dbReference type="InterPro" id="IPR008250">
    <property type="entry name" value="ATPase_P-typ_transduc_dom_A_sf"/>
</dbReference>
<keyword evidence="12" id="KW-1185">Reference proteome</keyword>
<evidence type="ECO:0000259" key="10">
    <source>
        <dbReference type="Pfam" id="PF00122"/>
    </source>
</evidence>
<dbReference type="PANTHER" id="PTHR45630">
    <property type="entry name" value="CATION-TRANSPORTING ATPASE-RELATED"/>
    <property type="match status" value="1"/>
</dbReference>
<dbReference type="EMBL" id="SEYY01009860">
    <property type="protein sequence ID" value="KAB7501690.1"/>
    <property type="molecule type" value="Genomic_DNA"/>
</dbReference>
<dbReference type="Pfam" id="PF00122">
    <property type="entry name" value="E1-E2_ATPase"/>
    <property type="match status" value="1"/>
</dbReference>
<dbReference type="AlphaFoldDB" id="A0A5N5T9L4"/>
<keyword evidence="2" id="KW-0597">Phosphoprotein</keyword>
<evidence type="ECO:0000256" key="6">
    <source>
        <dbReference type="ARBA" id="ARBA00022842"/>
    </source>
</evidence>
<organism evidence="11 12">
    <name type="scientific">Armadillidium nasatum</name>
    <dbReference type="NCBI Taxonomy" id="96803"/>
    <lineage>
        <taxon>Eukaryota</taxon>
        <taxon>Metazoa</taxon>
        <taxon>Ecdysozoa</taxon>
        <taxon>Arthropoda</taxon>
        <taxon>Crustacea</taxon>
        <taxon>Multicrustacea</taxon>
        <taxon>Malacostraca</taxon>
        <taxon>Eumalacostraca</taxon>
        <taxon>Peracarida</taxon>
        <taxon>Isopoda</taxon>
        <taxon>Oniscidea</taxon>
        <taxon>Crinocheta</taxon>
        <taxon>Armadillidiidae</taxon>
        <taxon>Armadillidium</taxon>
    </lineage>
</organism>
<evidence type="ECO:0000256" key="3">
    <source>
        <dbReference type="ARBA" id="ARBA00022723"/>
    </source>
</evidence>
<comment type="catalytic activity">
    <reaction evidence="8">
        <text>ATP + H2O = ADP + phosphate + H(+)</text>
        <dbReference type="Rhea" id="RHEA:13065"/>
        <dbReference type="ChEBI" id="CHEBI:15377"/>
        <dbReference type="ChEBI" id="CHEBI:15378"/>
        <dbReference type="ChEBI" id="CHEBI:30616"/>
        <dbReference type="ChEBI" id="CHEBI:43474"/>
        <dbReference type="ChEBI" id="CHEBI:456216"/>
    </reaction>
</comment>
<reference evidence="11 12" key="1">
    <citation type="journal article" date="2019" name="PLoS Biol.">
        <title>Sex chromosomes control vertical transmission of feminizing Wolbachia symbionts in an isopod.</title>
        <authorList>
            <person name="Becking T."/>
            <person name="Chebbi M.A."/>
            <person name="Giraud I."/>
            <person name="Moumen B."/>
            <person name="Laverre T."/>
            <person name="Caubet Y."/>
            <person name="Peccoud J."/>
            <person name="Gilbert C."/>
            <person name="Cordaux R."/>
        </authorList>
    </citation>
    <scope>NUCLEOTIDE SEQUENCE [LARGE SCALE GENOMIC DNA]</scope>
    <source>
        <strain evidence="11">ANa2</strain>
        <tissue evidence="11">Whole body excluding digestive tract and cuticle</tissue>
    </source>
</reference>
<proteinExistence type="predicted"/>
<evidence type="ECO:0000256" key="5">
    <source>
        <dbReference type="ARBA" id="ARBA00022840"/>
    </source>
</evidence>
<keyword evidence="7" id="KW-1278">Translocase</keyword>
<dbReference type="GO" id="GO:0019829">
    <property type="term" value="F:ATPase-coupled monoatomic cation transmembrane transporter activity"/>
    <property type="evidence" value="ECO:0007669"/>
    <property type="project" value="TreeGrafter"/>
</dbReference>
<keyword evidence="9" id="KW-1133">Transmembrane helix</keyword>
<comment type="subcellular location">
    <subcellularLocation>
        <location evidence="1">Membrane</location>
        <topology evidence="1">Multi-pass membrane protein</topology>
    </subcellularLocation>
</comment>
<evidence type="ECO:0000256" key="2">
    <source>
        <dbReference type="ARBA" id="ARBA00022553"/>
    </source>
</evidence>